<dbReference type="GO" id="GO:0003700">
    <property type="term" value="F:DNA-binding transcription factor activity"/>
    <property type="evidence" value="ECO:0007669"/>
    <property type="project" value="InterPro"/>
</dbReference>
<dbReference type="RefSeq" id="WP_205259812.1">
    <property type="nucleotide sequence ID" value="NZ_JAERWK010000008.1"/>
</dbReference>
<dbReference type="PRINTS" id="PR00035">
    <property type="entry name" value="HTHGNTR"/>
</dbReference>
<keyword evidence="4" id="KW-0238">DNA-binding</keyword>
<dbReference type="PROSITE" id="PS50949">
    <property type="entry name" value="HTH_GNTR"/>
    <property type="match status" value="1"/>
</dbReference>
<dbReference type="InterPro" id="IPR051446">
    <property type="entry name" value="HTH_trans_reg/aminotransferase"/>
</dbReference>
<dbReference type="Proteomes" id="UP000663792">
    <property type="component" value="Unassembled WGS sequence"/>
</dbReference>
<evidence type="ECO:0000256" key="3">
    <source>
        <dbReference type="ARBA" id="ARBA00023015"/>
    </source>
</evidence>
<keyword evidence="7" id="KW-0032">Aminotransferase</keyword>
<comment type="caution">
    <text evidence="7">The sequence shown here is derived from an EMBL/GenBank/DDBJ whole genome shotgun (WGS) entry which is preliminary data.</text>
</comment>
<organism evidence="7 8">
    <name type="scientific">Nakamurella leprariae</name>
    <dbReference type="NCBI Taxonomy" id="2803911"/>
    <lineage>
        <taxon>Bacteria</taxon>
        <taxon>Bacillati</taxon>
        <taxon>Actinomycetota</taxon>
        <taxon>Actinomycetes</taxon>
        <taxon>Nakamurellales</taxon>
        <taxon>Nakamurellaceae</taxon>
        <taxon>Nakamurella</taxon>
    </lineage>
</organism>
<evidence type="ECO:0000313" key="7">
    <source>
        <dbReference type="EMBL" id="MBM9466861.1"/>
    </source>
</evidence>
<dbReference type="Gene3D" id="3.40.640.10">
    <property type="entry name" value="Type I PLP-dependent aspartate aminotransferase-like (Major domain)"/>
    <property type="match status" value="1"/>
</dbReference>
<dbReference type="SMART" id="SM00345">
    <property type="entry name" value="HTH_GNTR"/>
    <property type="match status" value="1"/>
</dbReference>
<dbReference type="Pfam" id="PF00155">
    <property type="entry name" value="Aminotran_1_2"/>
    <property type="match status" value="1"/>
</dbReference>
<feature type="domain" description="HTH gntR-type" evidence="6">
    <location>
        <begin position="26"/>
        <end position="94"/>
    </location>
</feature>
<dbReference type="InterPro" id="IPR000524">
    <property type="entry name" value="Tscrpt_reg_HTH_GntR"/>
</dbReference>
<sequence>MNTRTVGSTSFVRLLGDWRSAEGGRRPAFRALADQVVVLARDGRLPAGVSLPGERDVAARLGVSRSTVTAAYAALREDGYLDSRRGARSTVTLPAAPATPVGLLVPAGRTASGAAPIDLSVAAMAAPPELAGWYAEAVPQLAPYLAGHGMDLAGVPELRRAVADRFTGRGLPTRPEQILVTAGAQQALGLVFSVLLAPGQRVVIDHPTYPHALGALAAAGARPVPVGLRAEPDAPVGWDLDGWRAAIRQTSPSAAYLVADFHNPTGLCLPVAGRRAMHQLARDARTTLIVDETMTELWLDEPAPPPMAAFGPAVTVGSASKAIWGGLRIGWVRADESVITRLAAARVARDLGAPPLEQLVAALALAGLDDLLARRRDLLSRQRSALVRALADQAPDWVATPGTGGMAAWVRLPAAVSSRLAQAALEHGVVVSAGPRFGVDGAFERWLRVPYVLPPAPLTAAVTALVEAYTSITAGPRARDDLHGPTRLVV</sequence>
<dbReference type="PANTHER" id="PTHR46577">
    <property type="entry name" value="HTH-TYPE TRANSCRIPTIONAL REGULATORY PROTEIN GABR"/>
    <property type="match status" value="1"/>
</dbReference>
<evidence type="ECO:0000256" key="4">
    <source>
        <dbReference type="ARBA" id="ARBA00023125"/>
    </source>
</evidence>
<dbReference type="EMBL" id="JAERWK010000008">
    <property type="protein sequence ID" value="MBM9466861.1"/>
    <property type="molecule type" value="Genomic_DNA"/>
</dbReference>
<gene>
    <name evidence="7" type="ORF">JL106_06145</name>
</gene>
<dbReference type="CDD" id="cd07377">
    <property type="entry name" value="WHTH_GntR"/>
    <property type="match status" value="1"/>
</dbReference>
<accession>A0A938Y6D2</accession>
<dbReference type="Gene3D" id="1.10.10.10">
    <property type="entry name" value="Winged helix-like DNA-binding domain superfamily/Winged helix DNA-binding domain"/>
    <property type="match status" value="1"/>
</dbReference>
<evidence type="ECO:0000256" key="1">
    <source>
        <dbReference type="ARBA" id="ARBA00005384"/>
    </source>
</evidence>
<dbReference type="PANTHER" id="PTHR46577:SF1">
    <property type="entry name" value="HTH-TYPE TRANSCRIPTIONAL REGULATORY PROTEIN GABR"/>
    <property type="match status" value="1"/>
</dbReference>
<dbReference type="Pfam" id="PF00392">
    <property type="entry name" value="GntR"/>
    <property type="match status" value="1"/>
</dbReference>
<dbReference type="InterPro" id="IPR036388">
    <property type="entry name" value="WH-like_DNA-bd_sf"/>
</dbReference>
<dbReference type="InterPro" id="IPR036390">
    <property type="entry name" value="WH_DNA-bd_sf"/>
</dbReference>
<name>A0A938Y6D2_9ACTN</name>
<dbReference type="SUPFAM" id="SSF46785">
    <property type="entry name" value="Winged helix' DNA-binding domain"/>
    <property type="match status" value="1"/>
</dbReference>
<dbReference type="AlphaFoldDB" id="A0A938Y6D2"/>
<dbReference type="GO" id="GO:0003677">
    <property type="term" value="F:DNA binding"/>
    <property type="evidence" value="ECO:0007669"/>
    <property type="project" value="UniProtKB-KW"/>
</dbReference>
<evidence type="ECO:0000313" key="8">
    <source>
        <dbReference type="Proteomes" id="UP000663792"/>
    </source>
</evidence>
<dbReference type="GO" id="GO:0008483">
    <property type="term" value="F:transaminase activity"/>
    <property type="evidence" value="ECO:0007669"/>
    <property type="project" value="UniProtKB-KW"/>
</dbReference>
<proteinExistence type="inferred from homology"/>
<protein>
    <submittedName>
        <fullName evidence="7">PLP-dependent aminotransferase family protein</fullName>
    </submittedName>
</protein>
<dbReference type="InterPro" id="IPR015424">
    <property type="entry name" value="PyrdxlP-dep_Trfase"/>
</dbReference>
<dbReference type="InterPro" id="IPR015421">
    <property type="entry name" value="PyrdxlP-dep_Trfase_major"/>
</dbReference>
<keyword evidence="5" id="KW-0804">Transcription</keyword>
<dbReference type="GO" id="GO:0030170">
    <property type="term" value="F:pyridoxal phosphate binding"/>
    <property type="evidence" value="ECO:0007669"/>
    <property type="project" value="InterPro"/>
</dbReference>
<comment type="similarity">
    <text evidence="1">In the C-terminal section; belongs to the class-I pyridoxal-phosphate-dependent aminotransferase family.</text>
</comment>
<evidence type="ECO:0000256" key="2">
    <source>
        <dbReference type="ARBA" id="ARBA00022898"/>
    </source>
</evidence>
<dbReference type="InterPro" id="IPR004839">
    <property type="entry name" value="Aminotransferase_I/II_large"/>
</dbReference>
<dbReference type="SUPFAM" id="SSF53383">
    <property type="entry name" value="PLP-dependent transferases"/>
    <property type="match status" value="1"/>
</dbReference>
<reference evidence="7" key="1">
    <citation type="submission" date="2021-01" db="EMBL/GenBank/DDBJ databases">
        <title>YIM 132084 draft genome.</title>
        <authorList>
            <person name="An D."/>
        </authorList>
    </citation>
    <scope>NUCLEOTIDE SEQUENCE</scope>
    <source>
        <strain evidence="7">YIM 132084</strain>
    </source>
</reference>
<keyword evidence="8" id="KW-1185">Reference proteome</keyword>
<keyword evidence="3" id="KW-0805">Transcription regulation</keyword>
<keyword evidence="2" id="KW-0663">Pyridoxal phosphate</keyword>
<evidence type="ECO:0000256" key="5">
    <source>
        <dbReference type="ARBA" id="ARBA00023163"/>
    </source>
</evidence>
<evidence type="ECO:0000259" key="6">
    <source>
        <dbReference type="PROSITE" id="PS50949"/>
    </source>
</evidence>
<dbReference type="CDD" id="cd00609">
    <property type="entry name" value="AAT_like"/>
    <property type="match status" value="1"/>
</dbReference>
<keyword evidence="7" id="KW-0808">Transferase</keyword>